<comment type="pathway">
    <text evidence="8">Amino-acid biosynthesis; L-arginine biosynthesis [regulation].</text>
</comment>
<evidence type="ECO:0000256" key="6">
    <source>
        <dbReference type="ARBA" id="ARBA00023125"/>
    </source>
</evidence>
<evidence type="ECO:0000256" key="7">
    <source>
        <dbReference type="ARBA" id="ARBA00023163"/>
    </source>
</evidence>
<comment type="function">
    <text evidence="8">Regulates arginine biosynthesis genes.</text>
</comment>
<protein>
    <recommendedName>
        <fullName evidence="8">Arginine repressor</fullName>
    </recommendedName>
</protein>
<evidence type="ECO:0000256" key="3">
    <source>
        <dbReference type="ARBA" id="ARBA00022490"/>
    </source>
</evidence>
<keyword evidence="8" id="KW-0055">Arginine biosynthesis</keyword>
<evidence type="ECO:0000313" key="12">
    <source>
        <dbReference type="Proteomes" id="UP001597036"/>
    </source>
</evidence>
<keyword evidence="12" id="KW-1185">Reference proteome</keyword>
<accession>A0ABW2Y4R4</accession>
<evidence type="ECO:0000256" key="4">
    <source>
        <dbReference type="ARBA" id="ARBA00022491"/>
    </source>
</evidence>
<dbReference type="Pfam" id="PF02863">
    <property type="entry name" value="Arg_repressor_C"/>
    <property type="match status" value="1"/>
</dbReference>
<dbReference type="InterPro" id="IPR036390">
    <property type="entry name" value="WH_DNA-bd_sf"/>
</dbReference>
<dbReference type="InterPro" id="IPR020900">
    <property type="entry name" value="Arg_repress_DNA-bd"/>
</dbReference>
<keyword evidence="7 8" id="KW-0804">Transcription</keyword>
<comment type="similarity">
    <text evidence="2 8">Belongs to the ArgR family.</text>
</comment>
<keyword evidence="6 8" id="KW-0238">DNA-binding</keyword>
<dbReference type="Proteomes" id="UP001597036">
    <property type="component" value="Unassembled WGS sequence"/>
</dbReference>
<dbReference type="InterPro" id="IPR036251">
    <property type="entry name" value="Arg_repress_C_sf"/>
</dbReference>
<evidence type="ECO:0000259" key="9">
    <source>
        <dbReference type="Pfam" id="PF01316"/>
    </source>
</evidence>
<dbReference type="SUPFAM" id="SSF55252">
    <property type="entry name" value="C-terminal domain of arginine repressor"/>
    <property type="match status" value="1"/>
</dbReference>
<feature type="domain" description="Arginine repressor DNA-binding" evidence="9">
    <location>
        <begin position="8"/>
        <end position="72"/>
    </location>
</feature>
<dbReference type="InterPro" id="IPR020899">
    <property type="entry name" value="Arg_repress_C"/>
</dbReference>
<evidence type="ECO:0000256" key="2">
    <source>
        <dbReference type="ARBA" id="ARBA00008316"/>
    </source>
</evidence>
<dbReference type="PANTHER" id="PTHR34471">
    <property type="entry name" value="ARGININE REPRESSOR"/>
    <property type="match status" value="1"/>
</dbReference>
<keyword evidence="3 8" id="KW-0963">Cytoplasm</keyword>
<keyword evidence="8" id="KW-0028">Amino-acid biosynthesis</keyword>
<dbReference type="PANTHER" id="PTHR34471:SF1">
    <property type="entry name" value="ARGININE REPRESSOR"/>
    <property type="match status" value="1"/>
</dbReference>
<comment type="subcellular location">
    <subcellularLocation>
        <location evidence="1 8">Cytoplasm</location>
    </subcellularLocation>
</comment>
<dbReference type="InterPro" id="IPR036388">
    <property type="entry name" value="WH-like_DNA-bd_sf"/>
</dbReference>
<keyword evidence="5 8" id="KW-0805">Transcription regulation</keyword>
<feature type="domain" description="Arginine repressor C-terminal" evidence="10">
    <location>
        <begin position="107"/>
        <end position="169"/>
    </location>
</feature>
<dbReference type="HAMAP" id="MF_00173">
    <property type="entry name" value="Arg_repressor"/>
    <property type="match status" value="1"/>
</dbReference>
<keyword evidence="4 8" id="KW-0678">Repressor</keyword>
<gene>
    <name evidence="8" type="primary">argR</name>
    <name evidence="11" type="ORF">ACFQY8_05690</name>
</gene>
<dbReference type="RefSeq" id="WP_377938926.1">
    <property type="nucleotide sequence ID" value="NZ_JBHTHQ010000021.1"/>
</dbReference>
<name>A0ABW2Y4R4_9BIFI</name>
<dbReference type="SUPFAM" id="SSF46785">
    <property type="entry name" value="Winged helix' DNA-binding domain"/>
    <property type="match status" value="1"/>
</dbReference>
<dbReference type="PRINTS" id="PR01467">
    <property type="entry name" value="ARGREPRESSOR"/>
</dbReference>
<evidence type="ECO:0000256" key="1">
    <source>
        <dbReference type="ARBA" id="ARBA00004496"/>
    </source>
</evidence>
<dbReference type="Gene3D" id="3.30.1360.40">
    <property type="match status" value="1"/>
</dbReference>
<dbReference type="Pfam" id="PF01316">
    <property type="entry name" value="Arg_repressor"/>
    <property type="match status" value="1"/>
</dbReference>
<proteinExistence type="inferred from homology"/>
<dbReference type="EMBL" id="JBHTHQ010000021">
    <property type="protein sequence ID" value="MFD0705233.1"/>
    <property type="molecule type" value="Genomic_DNA"/>
</dbReference>
<comment type="caution">
    <text evidence="11">The sequence shown here is derived from an EMBL/GenBank/DDBJ whole genome shotgun (WGS) entry which is preliminary data.</text>
</comment>
<evidence type="ECO:0000256" key="8">
    <source>
        <dbReference type="HAMAP-Rule" id="MF_00173"/>
    </source>
</evidence>
<dbReference type="Gene3D" id="1.10.10.10">
    <property type="entry name" value="Winged helix-like DNA-binding domain superfamily/Winged helix DNA-binding domain"/>
    <property type="match status" value="1"/>
</dbReference>
<evidence type="ECO:0000259" key="10">
    <source>
        <dbReference type="Pfam" id="PF02863"/>
    </source>
</evidence>
<sequence length="177" mass="18680">MNAGVPTTRTARLSIVESIILHHVIESQQQLADLLADEGIQVTQATLSRDLDDLKASKVRTPSGTFAYAVPQGAQYAQSADSLVPGPRPARMATKAEQQLSKVIGGLITKVIAAQNLVIIHTPAGAAQYVASAIDKQPIADVAGTIAGDDTVMVIASDNQAAQKKRDWLLEMASNAR</sequence>
<dbReference type="InterPro" id="IPR001669">
    <property type="entry name" value="Arg_repress"/>
</dbReference>
<reference evidence="12" key="1">
    <citation type="journal article" date="2019" name="Int. J. Syst. Evol. Microbiol.">
        <title>The Global Catalogue of Microorganisms (GCM) 10K type strain sequencing project: providing services to taxonomists for standard genome sequencing and annotation.</title>
        <authorList>
            <consortium name="The Broad Institute Genomics Platform"/>
            <consortium name="The Broad Institute Genome Sequencing Center for Infectious Disease"/>
            <person name="Wu L."/>
            <person name="Ma J."/>
        </authorList>
    </citation>
    <scope>NUCLEOTIDE SEQUENCE [LARGE SCALE GENOMIC DNA]</scope>
    <source>
        <strain evidence="12">CCM 8604</strain>
    </source>
</reference>
<evidence type="ECO:0000313" key="11">
    <source>
        <dbReference type="EMBL" id="MFD0705233.1"/>
    </source>
</evidence>
<organism evidence="11 12">
    <name type="scientific">Alloscardovia venturai</name>
    <dbReference type="NCBI Taxonomy" id="1769421"/>
    <lineage>
        <taxon>Bacteria</taxon>
        <taxon>Bacillati</taxon>
        <taxon>Actinomycetota</taxon>
        <taxon>Actinomycetes</taxon>
        <taxon>Bifidobacteriales</taxon>
        <taxon>Bifidobacteriaceae</taxon>
        <taxon>Alloscardovia</taxon>
    </lineage>
</organism>
<evidence type="ECO:0000256" key="5">
    <source>
        <dbReference type="ARBA" id="ARBA00023015"/>
    </source>
</evidence>